<dbReference type="Pfam" id="PF00296">
    <property type="entry name" value="Bac_luciferase"/>
    <property type="match status" value="1"/>
</dbReference>
<dbReference type="AlphaFoldDB" id="A0A543FQS9"/>
<dbReference type="EMBL" id="VFPH01000003">
    <property type="protein sequence ID" value="TQM36200.1"/>
    <property type="molecule type" value="Genomic_DNA"/>
</dbReference>
<proteinExistence type="predicted"/>
<dbReference type="SUPFAM" id="SSF51679">
    <property type="entry name" value="Bacterial luciferase-like"/>
    <property type="match status" value="1"/>
</dbReference>
<accession>A0A543FQS9</accession>
<dbReference type="InterPro" id="IPR050766">
    <property type="entry name" value="Bact_Lucif_Oxidored"/>
</dbReference>
<dbReference type="Proteomes" id="UP000319818">
    <property type="component" value="Unassembled WGS sequence"/>
</dbReference>
<dbReference type="InterPro" id="IPR036661">
    <property type="entry name" value="Luciferase-like_sf"/>
</dbReference>
<dbReference type="InterPro" id="IPR019949">
    <property type="entry name" value="CmoO-like"/>
</dbReference>
<reference evidence="3 4" key="1">
    <citation type="submission" date="2019-06" db="EMBL/GenBank/DDBJ databases">
        <title>Sequencing the genomes of 1000 actinobacteria strains.</title>
        <authorList>
            <person name="Klenk H.-P."/>
        </authorList>
    </citation>
    <scope>NUCLEOTIDE SEQUENCE [LARGE SCALE GENOMIC DNA]</scope>
    <source>
        <strain evidence="3 4">DSM 45511</strain>
    </source>
</reference>
<dbReference type="InterPro" id="IPR011251">
    <property type="entry name" value="Luciferase-like_dom"/>
</dbReference>
<dbReference type="GO" id="GO:0005829">
    <property type="term" value="C:cytosol"/>
    <property type="evidence" value="ECO:0007669"/>
    <property type="project" value="TreeGrafter"/>
</dbReference>
<dbReference type="PANTHER" id="PTHR30137">
    <property type="entry name" value="LUCIFERASE-LIKE MONOOXYGENASE"/>
    <property type="match status" value="1"/>
</dbReference>
<gene>
    <name evidence="3" type="ORF">FB388_7655</name>
</gene>
<dbReference type="Gene3D" id="3.20.20.30">
    <property type="entry name" value="Luciferase-like domain"/>
    <property type="match status" value="1"/>
</dbReference>
<sequence length="340" mass="35767">MAGGGGVLGEAMEPQVRLSLLDRSRTRAGEPDAAALRHTVERAQRAERLGYHRFWVAEHHAVPGIASGSPPVLVAAVAARTDRIRVGSGGVMLPNHQPLVVAEQFAMLEALFPGRIDLGVGRSLGFTPPVRAALRRAADAPDTFATDLDELRSYLEGSGPVTARPRLDRPVPVFVLATGRGLAVAGDAGLPVVLGGPVLDSADIGAALDDYRARAEAAGGRPYVVVSLDVLIADSVAGARELALPEAWALAAARTTGQFPALEPVDPDRVLSERQRAVVEDAVGRTVHGDEATVAAELGELFHRTGADELLASTSTFDLAALRESDARLARLLTSRTTFR</sequence>
<name>A0A543FQS9_9PSEU</name>
<protein>
    <submittedName>
        <fullName evidence="3">Luciferase family oxidoreductase group 1</fullName>
    </submittedName>
</protein>
<evidence type="ECO:0000256" key="1">
    <source>
        <dbReference type="ARBA" id="ARBA00007789"/>
    </source>
</evidence>
<organism evidence="3 4">
    <name type="scientific">Pseudonocardia cypriaca</name>
    <dbReference type="NCBI Taxonomy" id="882449"/>
    <lineage>
        <taxon>Bacteria</taxon>
        <taxon>Bacillati</taxon>
        <taxon>Actinomycetota</taxon>
        <taxon>Actinomycetes</taxon>
        <taxon>Pseudonocardiales</taxon>
        <taxon>Pseudonocardiaceae</taxon>
        <taxon>Pseudonocardia</taxon>
    </lineage>
</organism>
<evidence type="ECO:0000313" key="3">
    <source>
        <dbReference type="EMBL" id="TQM36200.1"/>
    </source>
</evidence>
<comment type="caution">
    <text evidence="3">The sequence shown here is derived from an EMBL/GenBank/DDBJ whole genome shotgun (WGS) entry which is preliminary data.</text>
</comment>
<dbReference type="GO" id="GO:0016705">
    <property type="term" value="F:oxidoreductase activity, acting on paired donors, with incorporation or reduction of molecular oxygen"/>
    <property type="evidence" value="ECO:0007669"/>
    <property type="project" value="InterPro"/>
</dbReference>
<feature type="domain" description="Luciferase-like" evidence="2">
    <location>
        <begin position="25"/>
        <end position="309"/>
    </location>
</feature>
<comment type="similarity">
    <text evidence="1">To bacterial alkanal monooxygenase alpha and beta chains.</text>
</comment>
<dbReference type="PANTHER" id="PTHR30137:SF6">
    <property type="entry name" value="LUCIFERASE-LIKE MONOOXYGENASE"/>
    <property type="match status" value="1"/>
</dbReference>
<evidence type="ECO:0000313" key="4">
    <source>
        <dbReference type="Proteomes" id="UP000319818"/>
    </source>
</evidence>
<dbReference type="NCBIfam" id="TIGR03558">
    <property type="entry name" value="oxido_grp_1"/>
    <property type="match status" value="1"/>
</dbReference>
<keyword evidence="4" id="KW-1185">Reference proteome</keyword>
<evidence type="ECO:0000259" key="2">
    <source>
        <dbReference type="Pfam" id="PF00296"/>
    </source>
</evidence>